<keyword evidence="4" id="KW-0067">ATP-binding</keyword>
<name>A0A1B1Z6F8_9BACL</name>
<dbReference type="PANTHER" id="PTHR42734">
    <property type="entry name" value="METAL TRANSPORT SYSTEM ATP-BINDING PROTEIN TM_0124-RELATED"/>
    <property type="match status" value="1"/>
</dbReference>
<feature type="domain" description="ABC transporter" evidence="5">
    <location>
        <begin position="5"/>
        <end position="237"/>
    </location>
</feature>
<accession>A0A1B1Z6F8</accession>
<reference evidence="6 7" key="1">
    <citation type="submission" date="2016-08" db="EMBL/GenBank/DDBJ databases">
        <title>Complete genome sequence of Fictibacillus arsenicus G25-54, a strain with toxicity to nematodes and a potential arsenic-resistance activity.</title>
        <authorList>
            <person name="Zheng Z."/>
        </authorList>
    </citation>
    <scope>NUCLEOTIDE SEQUENCE [LARGE SCALE GENOMIC DNA]</scope>
    <source>
        <strain evidence="6 7">G25-54</strain>
    </source>
</reference>
<dbReference type="InterPro" id="IPR027417">
    <property type="entry name" value="P-loop_NTPase"/>
</dbReference>
<dbReference type="AlphaFoldDB" id="A0A1B1Z6F8"/>
<evidence type="ECO:0000313" key="6">
    <source>
        <dbReference type="EMBL" id="ANX12929.1"/>
    </source>
</evidence>
<comment type="similarity">
    <text evidence="1">Belongs to the ABC transporter superfamily.</text>
</comment>
<dbReference type="Proteomes" id="UP000077412">
    <property type="component" value="Chromosome"/>
</dbReference>
<dbReference type="InterPro" id="IPR003439">
    <property type="entry name" value="ABC_transporter-like_ATP-bd"/>
</dbReference>
<proteinExistence type="inferred from homology"/>
<dbReference type="PROSITE" id="PS50893">
    <property type="entry name" value="ABC_TRANSPORTER_2"/>
    <property type="match status" value="1"/>
</dbReference>
<dbReference type="PROSITE" id="PS00211">
    <property type="entry name" value="ABC_TRANSPORTER_1"/>
    <property type="match status" value="1"/>
</dbReference>
<organism evidence="6 7">
    <name type="scientific">Fictibacillus arsenicus</name>
    <dbReference type="NCBI Taxonomy" id="255247"/>
    <lineage>
        <taxon>Bacteria</taxon>
        <taxon>Bacillati</taxon>
        <taxon>Bacillota</taxon>
        <taxon>Bacilli</taxon>
        <taxon>Bacillales</taxon>
        <taxon>Fictibacillaceae</taxon>
        <taxon>Fictibacillus</taxon>
    </lineage>
</organism>
<dbReference type="InterPro" id="IPR050153">
    <property type="entry name" value="Metal_Ion_Import_ABC"/>
</dbReference>
<sequence>MEHALEIEQLFVSYLGNQVVKDITFSVKKGSLVGIIGPNGAGKSTLMKAALNLISKDKGDIKIFGEPLKKWKKNIAYVPQRSDIDWDFPITVIDVVLLGTYPKLGLFRRPSKNDREWAQECLKTVGMENFSGRQIGELSGGQQQRVFLARALAQKAELFFLDEPFVGIDVASEETIINILRDLKKEGKTILVVHHDLSKAESYFDHLLLLNQYMIHYGASEEVLQPEVITKAYANQFSFLQPKGVNVTS</sequence>
<dbReference type="Gene3D" id="3.40.50.300">
    <property type="entry name" value="P-loop containing nucleotide triphosphate hydrolases"/>
    <property type="match status" value="1"/>
</dbReference>
<dbReference type="FunFam" id="3.40.50.300:FF:000134">
    <property type="entry name" value="Iron-enterobactin ABC transporter ATP-binding protein"/>
    <property type="match status" value="1"/>
</dbReference>
<keyword evidence="7" id="KW-1185">Reference proteome</keyword>
<dbReference type="InterPro" id="IPR003593">
    <property type="entry name" value="AAA+_ATPase"/>
</dbReference>
<dbReference type="OrthoDB" id="9806726at2"/>
<dbReference type="PANTHER" id="PTHR42734:SF5">
    <property type="entry name" value="IRON TRANSPORT SYSTEM ATP-BINDING PROTEIN HI_0361-RELATED"/>
    <property type="match status" value="1"/>
</dbReference>
<evidence type="ECO:0000256" key="2">
    <source>
        <dbReference type="ARBA" id="ARBA00022448"/>
    </source>
</evidence>
<protein>
    <submittedName>
        <fullName evidence="6">Manganese transporter</fullName>
    </submittedName>
</protein>
<dbReference type="GO" id="GO:0005524">
    <property type="term" value="F:ATP binding"/>
    <property type="evidence" value="ECO:0007669"/>
    <property type="project" value="UniProtKB-KW"/>
</dbReference>
<dbReference type="RefSeq" id="WP_066291003.1">
    <property type="nucleotide sequence ID" value="NZ_CP016761.1"/>
</dbReference>
<keyword evidence="2" id="KW-0813">Transport</keyword>
<dbReference type="Pfam" id="PF00005">
    <property type="entry name" value="ABC_tran"/>
    <property type="match status" value="1"/>
</dbReference>
<evidence type="ECO:0000259" key="5">
    <source>
        <dbReference type="PROSITE" id="PS50893"/>
    </source>
</evidence>
<dbReference type="GO" id="GO:0016887">
    <property type="term" value="F:ATP hydrolysis activity"/>
    <property type="evidence" value="ECO:0007669"/>
    <property type="project" value="InterPro"/>
</dbReference>
<evidence type="ECO:0000313" key="7">
    <source>
        <dbReference type="Proteomes" id="UP000077412"/>
    </source>
</evidence>
<dbReference type="CDD" id="cd03235">
    <property type="entry name" value="ABC_Metallic_Cations"/>
    <property type="match status" value="1"/>
</dbReference>
<dbReference type="EMBL" id="CP016761">
    <property type="protein sequence ID" value="ANX12929.1"/>
    <property type="molecule type" value="Genomic_DNA"/>
</dbReference>
<dbReference type="STRING" id="255247.ABE41_013030"/>
<dbReference type="SUPFAM" id="SSF52540">
    <property type="entry name" value="P-loop containing nucleoside triphosphate hydrolases"/>
    <property type="match status" value="1"/>
</dbReference>
<evidence type="ECO:0000256" key="1">
    <source>
        <dbReference type="ARBA" id="ARBA00005417"/>
    </source>
</evidence>
<gene>
    <name evidence="6" type="ORF">ABE41_013030</name>
</gene>
<evidence type="ECO:0000256" key="4">
    <source>
        <dbReference type="ARBA" id="ARBA00022840"/>
    </source>
</evidence>
<dbReference type="KEGG" id="far:ABE41_013030"/>
<dbReference type="SMART" id="SM00382">
    <property type="entry name" value="AAA"/>
    <property type="match status" value="1"/>
</dbReference>
<dbReference type="InterPro" id="IPR017871">
    <property type="entry name" value="ABC_transporter-like_CS"/>
</dbReference>
<keyword evidence="3" id="KW-0547">Nucleotide-binding</keyword>
<evidence type="ECO:0000256" key="3">
    <source>
        <dbReference type="ARBA" id="ARBA00022741"/>
    </source>
</evidence>